<comment type="caution">
    <text evidence="1">The sequence shown here is derived from an EMBL/GenBank/DDBJ whole genome shotgun (WGS) entry which is preliminary data.</text>
</comment>
<dbReference type="Proteomes" id="UP000643279">
    <property type="component" value="Unassembled WGS sequence"/>
</dbReference>
<gene>
    <name evidence="1" type="ORF">GCM10007170_38340</name>
</gene>
<name>A0ABQ2AX03_9MICC</name>
<sequence>MEIGRVEPSIGVTAGNRESMELKLDAAVAEVREHAVRDGRKGILITRHAPGSLPSRSAMKFPTG</sequence>
<evidence type="ECO:0000313" key="2">
    <source>
        <dbReference type="Proteomes" id="UP000643279"/>
    </source>
</evidence>
<accession>A0ABQ2AX03</accession>
<keyword evidence="2" id="KW-1185">Reference proteome</keyword>
<organism evidence="1 2">
    <name type="scientific">Arthrobacter liuii</name>
    <dbReference type="NCBI Taxonomy" id="1476996"/>
    <lineage>
        <taxon>Bacteria</taxon>
        <taxon>Bacillati</taxon>
        <taxon>Actinomycetota</taxon>
        <taxon>Actinomycetes</taxon>
        <taxon>Micrococcales</taxon>
        <taxon>Micrococcaceae</taxon>
        <taxon>Arthrobacter</taxon>
    </lineage>
</organism>
<proteinExistence type="predicted"/>
<evidence type="ECO:0000313" key="1">
    <source>
        <dbReference type="EMBL" id="GGI00667.1"/>
    </source>
</evidence>
<dbReference type="EMBL" id="BMFW01000028">
    <property type="protein sequence ID" value="GGI00667.1"/>
    <property type="molecule type" value="Genomic_DNA"/>
</dbReference>
<reference evidence="2" key="1">
    <citation type="journal article" date="2019" name="Int. J. Syst. Evol. Microbiol.">
        <title>The Global Catalogue of Microorganisms (GCM) 10K type strain sequencing project: providing services to taxonomists for standard genome sequencing and annotation.</title>
        <authorList>
            <consortium name="The Broad Institute Genomics Platform"/>
            <consortium name="The Broad Institute Genome Sequencing Center for Infectious Disease"/>
            <person name="Wu L."/>
            <person name="Ma J."/>
        </authorList>
    </citation>
    <scope>NUCLEOTIDE SEQUENCE [LARGE SCALE GENOMIC DNA]</scope>
    <source>
        <strain evidence="2">CGMCC 1.12778</strain>
    </source>
</reference>
<protein>
    <submittedName>
        <fullName evidence="1">Uncharacterized protein</fullName>
    </submittedName>
</protein>